<dbReference type="EMBL" id="CP114767">
    <property type="protein sequence ID" value="WBA43363.1"/>
    <property type="molecule type" value="Genomic_DNA"/>
</dbReference>
<organism evidence="2 3">
    <name type="scientific">Hymenobacter canadensis</name>
    <dbReference type="NCBI Taxonomy" id="2999067"/>
    <lineage>
        <taxon>Bacteria</taxon>
        <taxon>Pseudomonadati</taxon>
        <taxon>Bacteroidota</taxon>
        <taxon>Cytophagia</taxon>
        <taxon>Cytophagales</taxon>
        <taxon>Hymenobacteraceae</taxon>
        <taxon>Hymenobacter</taxon>
    </lineage>
</organism>
<dbReference type="RefSeq" id="WP_269561402.1">
    <property type="nucleotide sequence ID" value="NZ_CP114767.1"/>
</dbReference>
<accession>A0ABY7LSG0</accession>
<evidence type="ECO:0000313" key="3">
    <source>
        <dbReference type="Proteomes" id="UP001211005"/>
    </source>
</evidence>
<reference evidence="2 3" key="1">
    <citation type="submission" date="2022-12" db="EMBL/GenBank/DDBJ databases">
        <title>Hymenobacter canadensis sp. nov. isolated from lake water of the Cambridge Bay, Canada.</title>
        <authorList>
            <person name="Kim W.H."/>
            <person name="Lee Y.M."/>
        </authorList>
    </citation>
    <scope>NUCLEOTIDE SEQUENCE [LARGE SCALE GENOMIC DNA]</scope>
    <source>
        <strain evidence="2 3">PAMC 29467</strain>
    </source>
</reference>
<keyword evidence="1" id="KW-1133">Transmembrane helix</keyword>
<keyword evidence="1" id="KW-0472">Membrane</keyword>
<feature type="transmembrane region" description="Helical" evidence="1">
    <location>
        <begin position="34"/>
        <end position="57"/>
    </location>
</feature>
<evidence type="ECO:0000256" key="1">
    <source>
        <dbReference type="SAM" id="Phobius"/>
    </source>
</evidence>
<evidence type="ECO:0000313" key="2">
    <source>
        <dbReference type="EMBL" id="WBA43363.1"/>
    </source>
</evidence>
<keyword evidence="1" id="KW-0812">Transmembrane</keyword>
<proteinExistence type="predicted"/>
<gene>
    <name evidence="2" type="ORF">O3303_07295</name>
</gene>
<sequence length="86" mass="9564">MLAYFILSGIGFLCAFSVLPLVTGYCAVSYGRPFWRWFALGWVLPIVSFFILVALIARRQLNPGERLLAEAKTILAEAEAKAVINE</sequence>
<protein>
    <submittedName>
        <fullName evidence="2">Uncharacterized protein</fullName>
    </submittedName>
</protein>
<name>A0ABY7LSG0_9BACT</name>
<dbReference type="Proteomes" id="UP001211005">
    <property type="component" value="Chromosome"/>
</dbReference>
<keyword evidence="3" id="KW-1185">Reference proteome</keyword>